<sequence>MTPAPLQTNADPTTGRHFFRQSKLQTLAKPALSGDRSVSFVGHFLFVPCRIEHASPAADHAHFLDPTLSRRRQKVPKRNKKRRRVSKLKANDYGIHLLVGVKGPRAWKVTIYRDGRTFNRLFSFSRYGGRDPARQAADACRDQLLLAHLPKLSRDIRQRIIATNTSGYPGVHYRCYTGIAYWVARTTLRNGSSVTKSFRVEHYGYERAKELAIRERERQLDGIGDYRSFKVVEGERRLMQLLVENPALEIAGA</sequence>
<reference evidence="1" key="1">
    <citation type="journal article" date="2020" name="mSystems">
        <title>Genome- and Community-Level Interaction Insights into Carbon Utilization and Element Cycling Functions of Hydrothermarchaeota in Hydrothermal Sediment.</title>
        <authorList>
            <person name="Zhou Z."/>
            <person name="Liu Y."/>
            <person name="Xu W."/>
            <person name="Pan J."/>
            <person name="Luo Z.H."/>
            <person name="Li M."/>
        </authorList>
    </citation>
    <scope>NUCLEOTIDE SEQUENCE [LARGE SCALE GENOMIC DNA]</scope>
    <source>
        <strain evidence="1">SpSt-200</strain>
    </source>
</reference>
<organism evidence="1">
    <name type="scientific">Pseudomonas graminis</name>
    <dbReference type="NCBI Taxonomy" id="158627"/>
    <lineage>
        <taxon>Bacteria</taxon>
        <taxon>Pseudomonadati</taxon>
        <taxon>Pseudomonadota</taxon>
        <taxon>Gammaproteobacteria</taxon>
        <taxon>Pseudomonadales</taxon>
        <taxon>Pseudomonadaceae</taxon>
        <taxon>Pseudomonas</taxon>
    </lineage>
</organism>
<evidence type="ECO:0000313" key="1">
    <source>
        <dbReference type="EMBL" id="HEF25569.1"/>
    </source>
</evidence>
<accession>A0A7C1WQX2</accession>
<name>A0A7C1WQX2_9PSED</name>
<gene>
    <name evidence="1" type="ORF">ENP23_07320</name>
</gene>
<protein>
    <submittedName>
        <fullName evidence="1">AP2 domain-containing protein</fullName>
    </submittedName>
</protein>
<comment type="caution">
    <text evidence="1">The sequence shown here is derived from an EMBL/GenBank/DDBJ whole genome shotgun (WGS) entry which is preliminary data.</text>
</comment>
<dbReference type="AlphaFoldDB" id="A0A7C1WQX2"/>
<dbReference type="EMBL" id="DSIN01000017">
    <property type="protein sequence ID" value="HEF25569.1"/>
    <property type="molecule type" value="Genomic_DNA"/>
</dbReference>
<dbReference type="Gene3D" id="1.20.5.2050">
    <property type="match status" value="2"/>
</dbReference>
<proteinExistence type="predicted"/>